<keyword evidence="1" id="KW-0472">Membrane</keyword>
<evidence type="ECO:0000313" key="2">
    <source>
        <dbReference type="EMBL" id="ARN75214.1"/>
    </source>
</evidence>
<dbReference type="Pfam" id="PF06127">
    <property type="entry name" value="Mpo1-like"/>
    <property type="match status" value="1"/>
</dbReference>
<dbReference type="KEGG" id="osg:BST96_14470"/>
<dbReference type="PANTHER" id="PTHR34205:SF2">
    <property type="entry name" value="DUF962 DOMAIN-CONTAINING PROTEIN"/>
    <property type="match status" value="1"/>
</dbReference>
<evidence type="ECO:0000256" key="1">
    <source>
        <dbReference type="SAM" id="Phobius"/>
    </source>
</evidence>
<dbReference type="AlphaFoldDB" id="A0A1X9NDT0"/>
<feature type="transmembrane region" description="Helical" evidence="1">
    <location>
        <begin position="26"/>
        <end position="44"/>
    </location>
</feature>
<evidence type="ECO:0008006" key="4">
    <source>
        <dbReference type="Google" id="ProtNLM"/>
    </source>
</evidence>
<protein>
    <recommendedName>
        <fullName evidence="4">DUF962 family protein</fullName>
    </recommendedName>
</protein>
<dbReference type="OrthoDB" id="7356072at2"/>
<evidence type="ECO:0000313" key="3">
    <source>
        <dbReference type="Proteomes" id="UP000193450"/>
    </source>
</evidence>
<gene>
    <name evidence="2" type="ORF">BST96_14470</name>
</gene>
<keyword evidence="1" id="KW-0812">Transmembrane</keyword>
<organism evidence="2 3">
    <name type="scientific">Oceanicoccus sagamiensis</name>
    <dbReference type="NCBI Taxonomy" id="716816"/>
    <lineage>
        <taxon>Bacteria</taxon>
        <taxon>Pseudomonadati</taxon>
        <taxon>Pseudomonadota</taxon>
        <taxon>Gammaproteobacteria</taxon>
        <taxon>Cellvibrionales</taxon>
        <taxon>Spongiibacteraceae</taxon>
        <taxon>Oceanicoccus</taxon>
    </lineage>
</organism>
<keyword evidence="1" id="KW-1133">Transmembrane helix</keyword>
<reference evidence="2 3" key="1">
    <citation type="submission" date="2016-11" db="EMBL/GenBank/DDBJ databases">
        <title>Trade-off between light-utilization and light-protection in marine flavobacteria.</title>
        <authorList>
            <person name="Kumagai Y."/>
        </authorList>
    </citation>
    <scope>NUCLEOTIDE SEQUENCE [LARGE SCALE GENOMIC DNA]</scope>
    <source>
        <strain evidence="2 3">NBRC 107125</strain>
    </source>
</reference>
<name>A0A1X9NDT0_9GAMM</name>
<feature type="transmembrane region" description="Helical" evidence="1">
    <location>
        <begin position="50"/>
        <end position="69"/>
    </location>
</feature>
<dbReference type="EMBL" id="CP019343">
    <property type="protein sequence ID" value="ARN75214.1"/>
    <property type="molecule type" value="Genomic_DNA"/>
</dbReference>
<dbReference type="Proteomes" id="UP000193450">
    <property type="component" value="Chromosome"/>
</dbReference>
<dbReference type="PANTHER" id="PTHR34205">
    <property type="entry name" value="TRANSMEMBRANE PROTEIN"/>
    <property type="match status" value="1"/>
</dbReference>
<keyword evidence="3" id="KW-1185">Reference proteome</keyword>
<dbReference type="RefSeq" id="WP_085759387.1">
    <property type="nucleotide sequence ID" value="NZ_CP019343.1"/>
</dbReference>
<dbReference type="STRING" id="716816.BST96_14470"/>
<sequence>MEKTISSFAEFYPFYLNQHSNRISRVLHYIGTTLSMLLLLFALFKQQWLLLLLVPIAGYSFAWVGHFFFEKNKPATFIYPWYSLRADYVMMFEALTGRLDHSHFSQSVSEQG</sequence>
<dbReference type="InterPro" id="IPR009305">
    <property type="entry name" value="Mpo1-like"/>
</dbReference>
<accession>A0A1X9NDT0</accession>
<proteinExistence type="predicted"/>